<organism evidence="1 2">
    <name type="scientific">Dermacentor silvarum</name>
    <name type="common">Tick</name>
    <dbReference type="NCBI Taxonomy" id="543639"/>
    <lineage>
        <taxon>Eukaryota</taxon>
        <taxon>Metazoa</taxon>
        <taxon>Ecdysozoa</taxon>
        <taxon>Arthropoda</taxon>
        <taxon>Chelicerata</taxon>
        <taxon>Arachnida</taxon>
        <taxon>Acari</taxon>
        <taxon>Parasitiformes</taxon>
        <taxon>Ixodida</taxon>
        <taxon>Ixodoidea</taxon>
        <taxon>Ixodidae</taxon>
        <taxon>Rhipicephalinae</taxon>
        <taxon>Dermacentor</taxon>
    </lineage>
</organism>
<dbReference type="Proteomes" id="UP000821865">
    <property type="component" value="Chromosome 4"/>
</dbReference>
<evidence type="ECO:0000313" key="1">
    <source>
        <dbReference type="EMBL" id="KAH7954989.1"/>
    </source>
</evidence>
<name>A0ACB8D0U6_DERSI</name>
<evidence type="ECO:0000313" key="2">
    <source>
        <dbReference type="Proteomes" id="UP000821865"/>
    </source>
</evidence>
<reference evidence="1" key="1">
    <citation type="submission" date="2020-05" db="EMBL/GenBank/DDBJ databases">
        <title>Large-scale comparative analyses of tick genomes elucidate their genetic diversity and vector capacities.</title>
        <authorList>
            <person name="Jia N."/>
            <person name="Wang J."/>
            <person name="Shi W."/>
            <person name="Du L."/>
            <person name="Sun Y."/>
            <person name="Zhan W."/>
            <person name="Jiang J."/>
            <person name="Wang Q."/>
            <person name="Zhang B."/>
            <person name="Ji P."/>
            <person name="Sakyi L.B."/>
            <person name="Cui X."/>
            <person name="Yuan T."/>
            <person name="Jiang B."/>
            <person name="Yang W."/>
            <person name="Lam T.T.-Y."/>
            <person name="Chang Q."/>
            <person name="Ding S."/>
            <person name="Wang X."/>
            <person name="Zhu J."/>
            <person name="Ruan X."/>
            <person name="Zhao L."/>
            <person name="Wei J."/>
            <person name="Que T."/>
            <person name="Du C."/>
            <person name="Cheng J."/>
            <person name="Dai P."/>
            <person name="Han X."/>
            <person name="Huang E."/>
            <person name="Gao Y."/>
            <person name="Liu J."/>
            <person name="Shao H."/>
            <person name="Ye R."/>
            <person name="Li L."/>
            <person name="Wei W."/>
            <person name="Wang X."/>
            <person name="Wang C."/>
            <person name="Yang T."/>
            <person name="Huo Q."/>
            <person name="Li W."/>
            <person name="Guo W."/>
            <person name="Chen H."/>
            <person name="Zhou L."/>
            <person name="Ni X."/>
            <person name="Tian J."/>
            <person name="Zhou Y."/>
            <person name="Sheng Y."/>
            <person name="Liu T."/>
            <person name="Pan Y."/>
            <person name="Xia L."/>
            <person name="Li J."/>
            <person name="Zhao F."/>
            <person name="Cao W."/>
        </authorList>
    </citation>
    <scope>NUCLEOTIDE SEQUENCE</scope>
    <source>
        <strain evidence="1">Dsil-2018</strain>
    </source>
</reference>
<protein>
    <submittedName>
        <fullName evidence="1">Uncharacterized protein</fullName>
    </submittedName>
</protein>
<gene>
    <name evidence="1" type="ORF">HPB49_023681</name>
</gene>
<accession>A0ACB8D0U6</accession>
<proteinExistence type="predicted"/>
<sequence length="1248" mass="136942">METKHLTEEAVAPVPELEPKEITKETEREVPSIEKTADEKEQLLPAPTVVPEVPKDEAMAITVPTEPVAGEEKAPATPARQEPVASVTREIASAEPGKELPASNLEEVAPPKIKETELSEGPAQEMLQLNVVIEISPASLPESEKKDEDEKPTAATASEIEEHATKDGESAETTQGKTEAPETPEVVLDEEKRVREILEFEMNLCRARNLGSALPKAEELLHVGTPVSEPAESAELALLEEKLAQPPGTTAVPTESPKADTLAPSTLESGQADIEPAEPILDAADFNKGPMSDWETELQQLRDSRLHGAPYRAGEQGKAPPADAAVGARKFIFPEGEGKKVPEEKQVTIPPEAEGGSPGPNAPSQTGLTQRESVVIVYESDTLGMVTPDYEIRLKNEREIRIRPPEQPGTSAQLHEGPPRSFFRPDADIEGGYPKSPVIHHVSFTREEGAPPPPAGEKPEPVEREPVEEKEVKPSMLSLPEGTLDTEQVAEPVPSASSFASAAGAEPNEKRTFLGAKEPSADEAHPKDDGLSKVPTSPAEKESEVMPEHRGVETPEEKESAEPKPEADVSSRVFLPTHKPSTEGESEPTAEGEAPVPDKVKAEESPRTFLSAEEPLPPEAGRQPKQEDKATEEAREAMILPEKQLEEKADRPKGQDTLLVPRDELHDETRTISEKEIEEELATDPRATRPREVEPVVTQRAAAEVETAKVAGEDEGKAPSDLLVERTELRQMAPPTDERKASVVRAPVVEQVVVPVHKRPSDAEKPDASTISAIERDLVSAAGTSMEEPKRSTPMSKDDLHPGVSSDWDVMSRESLQGRPGTRTADTQTELSTDVRSKDVREASTYAFLSEETEEVRRAPDDYLPLYLHRVTLNDKPSIAEMMRKLTPASEEWEEAVPMNWKINPAKDLEKWPSHCMQDVRTPTIVLLGGINLSALGEVLTGCLVLRYNLEENEWRRCNMMPLPRYGHRCVFLNNEIYVIGGFDNRDATYGLRMSTSFCFRYHTQTGEWNVVAPLRHARGYHNVAVLNNAIYAVGGVDANDLLLSSVERYDREEDTWVVLEKGLYCGRMGMGVAAFQGCLWVVGGIVQIAGLQTCSTAYVEIYNPATDQWTYAANYLPSPRTCVSLLNVNDTELYCFGGIFYNCVGPTRKLLTIDDILVYSDSKKVWRQVACMPAPRHNAHVLQHKNQAYIIGGQDVEKPDHPLSSVIKAPVPTEKFVWGPLKDVPLPISAYAAVVLPPIEEPQSEHA</sequence>
<keyword evidence="2" id="KW-1185">Reference proteome</keyword>
<comment type="caution">
    <text evidence="1">The sequence shown here is derived from an EMBL/GenBank/DDBJ whole genome shotgun (WGS) entry which is preliminary data.</text>
</comment>
<dbReference type="EMBL" id="CM023473">
    <property type="protein sequence ID" value="KAH7954989.1"/>
    <property type="molecule type" value="Genomic_DNA"/>
</dbReference>